<organism evidence="1 2">
    <name type="scientific">Vespula germanica</name>
    <name type="common">German yellow jacket</name>
    <name type="synonym">Paravespula germanica</name>
    <dbReference type="NCBI Taxonomy" id="30212"/>
    <lineage>
        <taxon>Eukaryota</taxon>
        <taxon>Metazoa</taxon>
        <taxon>Ecdysozoa</taxon>
        <taxon>Arthropoda</taxon>
        <taxon>Hexapoda</taxon>
        <taxon>Insecta</taxon>
        <taxon>Pterygota</taxon>
        <taxon>Neoptera</taxon>
        <taxon>Endopterygota</taxon>
        <taxon>Hymenoptera</taxon>
        <taxon>Apocrita</taxon>
        <taxon>Aculeata</taxon>
        <taxon>Vespoidea</taxon>
        <taxon>Vespidae</taxon>
        <taxon>Vespinae</taxon>
        <taxon>Vespula</taxon>
    </lineage>
</organism>
<evidence type="ECO:0000313" key="2">
    <source>
        <dbReference type="Proteomes" id="UP000617340"/>
    </source>
</evidence>
<dbReference type="EMBL" id="JACSDZ010000009">
    <property type="protein sequence ID" value="KAF7395192.1"/>
    <property type="molecule type" value="Genomic_DNA"/>
</dbReference>
<accession>A0A834N3R3</accession>
<keyword evidence="2" id="KW-1185">Reference proteome</keyword>
<comment type="caution">
    <text evidence="1">The sequence shown here is derived from an EMBL/GenBank/DDBJ whole genome shotgun (WGS) entry which is preliminary data.</text>
</comment>
<dbReference type="AlphaFoldDB" id="A0A834N3R3"/>
<name>A0A834N3R3_VESGE</name>
<evidence type="ECO:0000313" key="1">
    <source>
        <dbReference type="EMBL" id="KAF7395192.1"/>
    </source>
</evidence>
<proteinExistence type="predicted"/>
<sequence>MPEAPTPANVPSSCEIMRELIENKFAQACDFSKDPGKDVNDNEEQKTMISIEKKFLLIGVDHENGSDASSRQ</sequence>
<dbReference type="Proteomes" id="UP000617340">
    <property type="component" value="Unassembled WGS sequence"/>
</dbReference>
<gene>
    <name evidence="1" type="ORF">HZH68_009242</name>
</gene>
<protein>
    <submittedName>
        <fullName evidence="1">Uncharacterized protein</fullName>
    </submittedName>
</protein>
<reference evidence="1" key="1">
    <citation type="journal article" date="2020" name="G3 (Bethesda)">
        <title>High-Quality Assemblies for Three Invasive Social Wasps from the &lt;i&gt;Vespula&lt;/i&gt; Genus.</title>
        <authorList>
            <person name="Harrop T.W.R."/>
            <person name="Guhlin J."/>
            <person name="McLaughlin G.M."/>
            <person name="Permina E."/>
            <person name="Stockwell P."/>
            <person name="Gilligan J."/>
            <person name="Le Lec M.F."/>
            <person name="Gruber M.A.M."/>
            <person name="Quinn O."/>
            <person name="Lovegrove M."/>
            <person name="Duncan E.J."/>
            <person name="Remnant E.J."/>
            <person name="Van Eeckhoven J."/>
            <person name="Graham B."/>
            <person name="Knapp R.A."/>
            <person name="Langford K.W."/>
            <person name="Kronenberg Z."/>
            <person name="Press M.O."/>
            <person name="Eacker S.M."/>
            <person name="Wilson-Rankin E.E."/>
            <person name="Purcell J."/>
            <person name="Lester P.J."/>
            <person name="Dearden P.K."/>
        </authorList>
    </citation>
    <scope>NUCLEOTIDE SEQUENCE</scope>
    <source>
        <strain evidence="1">Linc-1</strain>
    </source>
</reference>